<dbReference type="Gene3D" id="1.10.10.60">
    <property type="entry name" value="Homeodomain-like"/>
    <property type="match status" value="1"/>
</dbReference>
<dbReference type="GO" id="GO:0003677">
    <property type="term" value="F:DNA binding"/>
    <property type="evidence" value="ECO:0007669"/>
    <property type="project" value="UniProtKB-UniRule"/>
</dbReference>
<proteinExistence type="predicted"/>
<dbReference type="Pfam" id="PF00046">
    <property type="entry name" value="Homeodomain"/>
    <property type="match status" value="1"/>
</dbReference>
<name>C5HU31_CLALS</name>
<dbReference type="EMBL" id="FJ524850">
    <property type="protein sequence ID" value="ACS29267.1"/>
    <property type="molecule type" value="Genomic_DNA"/>
</dbReference>
<feature type="domain" description="Homeobox" evidence="3">
    <location>
        <begin position="99"/>
        <end position="159"/>
    </location>
</feature>
<dbReference type="InterPro" id="IPR009057">
    <property type="entry name" value="Homeodomain-like_sf"/>
</dbReference>
<dbReference type="PROSITE" id="PS50071">
    <property type="entry name" value="HOMEOBOX_2"/>
    <property type="match status" value="1"/>
</dbReference>
<organism evidence="4">
    <name type="scientific">Clavispora lusitaniae</name>
    <name type="common">Candida lusitaniae</name>
    <dbReference type="NCBI Taxonomy" id="36911"/>
    <lineage>
        <taxon>Eukaryota</taxon>
        <taxon>Fungi</taxon>
        <taxon>Dikarya</taxon>
        <taxon>Ascomycota</taxon>
        <taxon>Saccharomycotina</taxon>
        <taxon>Pichiomycetes</taxon>
        <taxon>Metschnikowiaceae</taxon>
        <taxon>Clavispora</taxon>
    </lineage>
</organism>
<feature type="DNA-binding region" description="Homeobox" evidence="1">
    <location>
        <begin position="101"/>
        <end position="160"/>
    </location>
</feature>
<evidence type="ECO:0000256" key="2">
    <source>
        <dbReference type="RuleBase" id="RU000682"/>
    </source>
</evidence>
<gene>
    <name evidence="4" type="primary">a1</name>
</gene>
<dbReference type="GO" id="GO:0005634">
    <property type="term" value="C:nucleus"/>
    <property type="evidence" value="ECO:0007669"/>
    <property type="project" value="UniProtKB-SubCell"/>
</dbReference>
<dbReference type="InterPro" id="IPR001356">
    <property type="entry name" value="HD"/>
</dbReference>
<keyword evidence="1 2" id="KW-0238">DNA-binding</keyword>
<dbReference type="AlphaFoldDB" id="C5HU31"/>
<dbReference type="SUPFAM" id="SSF46689">
    <property type="entry name" value="Homeodomain-like"/>
    <property type="match status" value="1"/>
</dbReference>
<evidence type="ECO:0000256" key="1">
    <source>
        <dbReference type="PROSITE-ProRule" id="PRU00108"/>
    </source>
</evidence>
<evidence type="ECO:0000313" key="4">
    <source>
        <dbReference type="EMBL" id="ACS29267.1"/>
    </source>
</evidence>
<dbReference type="CDD" id="cd00086">
    <property type="entry name" value="homeodomain"/>
    <property type="match status" value="1"/>
</dbReference>
<evidence type="ECO:0000259" key="3">
    <source>
        <dbReference type="PROSITE" id="PS50071"/>
    </source>
</evidence>
<dbReference type="SMART" id="SM00389">
    <property type="entry name" value="HOX"/>
    <property type="match status" value="1"/>
</dbReference>
<sequence length="164" mass="19598">MILSDGKNDLQHFLTEVRALTSAYVTDELPDHNRIESQSFIERMGHLVNNIFMKINVFTILKSLQMSLIYEHKMRKAEVKNLDQKFYLRRTRVKFFKREASKAVRKSFTSEAKTKLELFYLANTNPRKAEIVKMARECNMPEEKVRAWFANKRYRERTQNKCIQ</sequence>
<accession>C5HU31</accession>
<keyword evidence="1 2" id="KW-0371">Homeobox</keyword>
<comment type="subcellular location">
    <subcellularLocation>
        <location evidence="1 2">Nucleus</location>
    </subcellularLocation>
</comment>
<protein>
    <submittedName>
        <fullName evidence="4">A1</fullName>
    </submittedName>
</protein>
<reference evidence="4" key="1">
    <citation type="journal article" date="2009" name="Curr. Biol.">
        <title>Mechanistic plasticity of sexual reproduction and meiosis in the Candida pathogenic species complex.</title>
        <authorList>
            <person name="Reedy J.L."/>
            <person name="Floyd A.M."/>
            <person name="Heitman J."/>
        </authorList>
    </citation>
    <scope>NUCLEOTIDE SEQUENCE</scope>
    <source>
        <strain evidence="4">CL143</strain>
    </source>
</reference>
<keyword evidence="1 2" id="KW-0539">Nucleus</keyword>